<gene>
    <name evidence="1" type="primary">Arp8_1</name>
    <name evidence="1" type="ORF">Bhyg_14640</name>
</gene>
<dbReference type="AlphaFoldDB" id="A0A9Q0RXM3"/>
<organism evidence="1 2">
    <name type="scientific">Pseudolycoriella hygida</name>
    <dbReference type="NCBI Taxonomy" id="35572"/>
    <lineage>
        <taxon>Eukaryota</taxon>
        <taxon>Metazoa</taxon>
        <taxon>Ecdysozoa</taxon>
        <taxon>Arthropoda</taxon>
        <taxon>Hexapoda</taxon>
        <taxon>Insecta</taxon>
        <taxon>Pterygota</taxon>
        <taxon>Neoptera</taxon>
        <taxon>Endopterygota</taxon>
        <taxon>Diptera</taxon>
        <taxon>Nematocera</taxon>
        <taxon>Sciaroidea</taxon>
        <taxon>Sciaridae</taxon>
        <taxon>Pseudolycoriella</taxon>
    </lineage>
</organism>
<proteinExistence type="predicted"/>
<sequence length="74" mass="8284">MPPECPEQVQAQQIIIIHPGSFNLRIGRASDLNPHRILHAVARRRKPGATAYSDPFLPPSVTKVNPKAFERCDQ</sequence>
<reference evidence="1" key="1">
    <citation type="submission" date="2022-07" db="EMBL/GenBank/DDBJ databases">
        <authorList>
            <person name="Trinca V."/>
            <person name="Uliana J.V.C."/>
            <person name="Torres T.T."/>
            <person name="Ward R.J."/>
            <person name="Monesi N."/>
        </authorList>
    </citation>
    <scope>NUCLEOTIDE SEQUENCE</scope>
    <source>
        <strain evidence="1">HSMRA1968</strain>
        <tissue evidence="1">Whole embryos</tissue>
    </source>
</reference>
<accession>A0A9Q0RXM3</accession>
<comment type="caution">
    <text evidence="1">The sequence shown here is derived from an EMBL/GenBank/DDBJ whole genome shotgun (WGS) entry which is preliminary data.</text>
</comment>
<dbReference type="OrthoDB" id="5572108at2759"/>
<dbReference type="Proteomes" id="UP001151699">
    <property type="component" value="Chromosome C"/>
</dbReference>
<keyword evidence="2" id="KW-1185">Reference proteome</keyword>
<protein>
    <submittedName>
        <fullName evidence="1">Actin-related protein 8</fullName>
    </submittedName>
</protein>
<evidence type="ECO:0000313" key="2">
    <source>
        <dbReference type="Proteomes" id="UP001151699"/>
    </source>
</evidence>
<dbReference type="EMBL" id="WJQU01000004">
    <property type="protein sequence ID" value="KAJ6636053.1"/>
    <property type="molecule type" value="Genomic_DNA"/>
</dbReference>
<evidence type="ECO:0000313" key="1">
    <source>
        <dbReference type="EMBL" id="KAJ6636053.1"/>
    </source>
</evidence>
<name>A0A9Q0RXM3_9DIPT</name>
<dbReference type="Gene3D" id="3.30.420.40">
    <property type="match status" value="1"/>
</dbReference>